<dbReference type="Gene3D" id="3.50.50.60">
    <property type="entry name" value="FAD/NAD(P)-binding domain"/>
    <property type="match status" value="3"/>
</dbReference>
<evidence type="ECO:0000259" key="5">
    <source>
        <dbReference type="Pfam" id="PF08669"/>
    </source>
</evidence>
<organism evidence="7 8">
    <name type="scientific">Halocynthiibacter styelae</name>
    <dbReference type="NCBI Taxonomy" id="2761955"/>
    <lineage>
        <taxon>Bacteria</taxon>
        <taxon>Pseudomonadati</taxon>
        <taxon>Pseudomonadota</taxon>
        <taxon>Alphaproteobacteria</taxon>
        <taxon>Rhodobacterales</taxon>
        <taxon>Paracoccaceae</taxon>
        <taxon>Halocynthiibacter</taxon>
    </lineage>
</organism>
<dbReference type="InterPro" id="IPR013977">
    <property type="entry name" value="GcvT_C"/>
</dbReference>
<keyword evidence="2" id="KW-0560">Oxidoreductase</keyword>
<evidence type="ECO:0000313" key="8">
    <source>
        <dbReference type="Proteomes" id="UP000640583"/>
    </source>
</evidence>
<dbReference type="Pfam" id="PF17806">
    <property type="entry name" value="SO_alpha_A3"/>
    <property type="match status" value="1"/>
</dbReference>
<dbReference type="SUPFAM" id="SSF101790">
    <property type="entry name" value="Aminomethyltransferase beta-barrel domain"/>
    <property type="match status" value="1"/>
</dbReference>
<dbReference type="InterPro" id="IPR023753">
    <property type="entry name" value="FAD/NAD-binding_dom"/>
</dbReference>
<sequence>MTRLPAPWGHRINRDKPVSFRFEGTKFTGFEGDVIASSLAANDQWMLSRSFKYHRPRGLMSMAGSEADTLVQLPSDPNVQADRHQISEGLLVTAQNVNGSLANDRDAFMDKLGRFMPVGFYYRTFMGPTRNAWLKFWEPLIRKKAGLGVLDTNATHQNYEKANLFCDLLVVGGGAAGLTAAIEAAEAGADVILAEMEPEIGGALTYRRDSSDLLHDLRNRATACPNLRIMTDTLVNGWYEDNWLPLIRGNKLFKTRAVEVILATGAIEQPATFRNNDLPGIMLGSAAQRLMRHYAVKPGNRAVVLAANPDGYRVALDLLDAGVELATVVDPRAGGSGGDLANALHTKGVKTLTGDITEAQGKKHLKSVTADGTRIPCDLLVMSVGSVPMWQLPCQAGAKLSYDQDHARFNLTLPDAPLHIAGSVNGLSSHDAVTTDAIRSAHQVLAQLDLPHRDIAGVEDTEAVLANFEPTITAHPKGKDFIDRDEDIQVKDLQNATREGYRELELIKRFTTVGMGPSQGRHSALAAARIVAKATDRSIAETGVTTARPPFAPETLGVLSGHHHPAERRTALHQEHLRLGADMRPVGAWWRPYFYGDKTDARCLIDEEVRAVRENAGVLDVSTLGGLEVRGPDAGEFLNRIYTMAYKKQPVGRCRYCLMTNEMGTVIDDGVALRLADDLYYVTATTGAVARVYADMLFWNAQWQLDVDVLNVTSAFSGFNITGPNARQVVEALNSNIDFSHEGFAYLEGCEGRVAGVPVRAMRIGFTGELSYELHCPSSHALTLWQAIMEAGKSVSLRPYGLEASRILRLEKGHILIGQDTDALTSPDELGFDWAVSKSKPFFIGKRAIEMRRNKGLPRKLAGLSFDAPRDSQDVPQESCLVLRDNVPVGHVTSSLYSPTLKKHIALAYVHGDDSDTGTQVTLKCRNGKRVNAPVEGHAFFDPDNKRQEV</sequence>
<accession>A0A8J7LQG6</accession>
<dbReference type="InterPro" id="IPR041117">
    <property type="entry name" value="SoxA_A3"/>
</dbReference>
<feature type="domain" description="GCVT N-terminal" evidence="3">
    <location>
        <begin position="572"/>
        <end position="840"/>
    </location>
</feature>
<proteinExistence type="inferred from homology"/>
<dbReference type="GO" id="GO:0016491">
    <property type="term" value="F:oxidoreductase activity"/>
    <property type="evidence" value="ECO:0007669"/>
    <property type="project" value="UniProtKB-KW"/>
</dbReference>
<dbReference type="Gene3D" id="1.10.10.1100">
    <property type="entry name" value="BFD-like [2Fe-2S]-binding domain"/>
    <property type="match status" value="1"/>
</dbReference>
<dbReference type="PRINTS" id="PR00411">
    <property type="entry name" value="PNDRDTASEI"/>
</dbReference>
<dbReference type="Pfam" id="PF07992">
    <property type="entry name" value="Pyr_redox_2"/>
    <property type="match status" value="1"/>
</dbReference>
<evidence type="ECO:0000313" key="7">
    <source>
        <dbReference type="EMBL" id="MBI1495101.1"/>
    </source>
</evidence>
<dbReference type="Pfam" id="PF08669">
    <property type="entry name" value="GCV_T_C"/>
    <property type="match status" value="1"/>
</dbReference>
<dbReference type="Gene3D" id="3.30.1360.120">
    <property type="entry name" value="Probable tRNA modification gtpase trme, domain 1"/>
    <property type="match status" value="1"/>
</dbReference>
<dbReference type="PANTHER" id="PTHR43757">
    <property type="entry name" value="AMINOMETHYLTRANSFERASE"/>
    <property type="match status" value="1"/>
</dbReference>
<dbReference type="PANTHER" id="PTHR43757:SF2">
    <property type="entry name" value="AMINOMETHYLTRANSFERASE, MITOCHONDRIAL"/>
    <property type="match status" value="1"/>
</dbReference>
<dbReference type="PRINTS" id="PR00368">
    <property type="entry name" value="FADPNR"/>
</dbReference>
<dbReference type="InterPro" id="IPR041854">
    <property type="entry name" value="BFD-like_2Fe2S-bd_dom_sf"/>
</dbReference>
<comment type="caution">
    <text evidence="7">The sequence shown here is derived from an EMBL/GenBank/DDBJ whole genome shotgun (WGS) entry which is preliminary data.</text>
</comment>
<evidence type="ECO:0000259" key="4">
    <source>
        <dbReference type="Pfam" id="PF07992"/>
    </source>
</evidence>
<feature type="domain" description="Aminomethyltransferase C-terminal" evidence="5">
    <location>
        <begin position="859"/>
        <end position="942"/>
    </location>
</feature>
<dbReference type="InterPro" id="IPR027266">
    <property type="entry name" value="TrmE/GcvT-like"/>
</dbReference>
<evidence type="ECO:0000256" key="1">
    <source>
        <dbReference type="ARBA" id="ARBA00008609"/>
    </source>
</evidence>
<dbReference type="InterPro" id="IPR006222">
    <property type="entry name" value="GCVT_N"/>
</dbReference>
<feature type="domain" description="FAD/NAD(P)-binding" evidence="4">
    <location>
        <begin position="167"/>
        <end position="400"/>
    </location>
</feature>
<reference evidence="7" key="1">
    <citation type="submission" date="2020-10" db="EMBL/GenBank/DDBJ databases">
        <title>Paenihalocynthiibacter styelae gen. nov., sp. nov., isolated from stalked sea squirt Styela clava.</title>
        <authorList>
            <person name="Kim Y.-O."/>
            <person name="Yoon J.-H."/>
        </authorList>
    </citation>
    <scope>NUCLEOTIDE SEQUENCE</scope>
    <source>
        <strain evidence="7">MYP1-1</strain>
    </source>
</reference>
<comment type="similarity">
    <text evidence="1">Belongs to the GcvT family.</text>
</comment>
<dbReference type="EMBL" id="JADCKQ010000014">
    <property type="protein sequence ID" value="MBI1495101.1"/>
    <property type="molecule type" value="Genomic_DNA"/>
</dbReference>
<dbReference type="Pfam" id="PF01571">
    <property type="entry name" value="GCV_T"/>
    <property type="match status" value="1"/>
</dbReference>
<evidence type="ECO:0000259" key="6">
    <source>
        <dbReference type="Pfam" id="PF17806"/>
    </source>
</evidence>
<dbReference type="InterPro" id="IPR042204">
    <property type="entry name" value="2Fe-2S-bd_N"/>
</dbReference>
<protein>
    <submittedName>
        <fullName evidence="7">(2Fe-2S)-binding protein</fullName>
    </submittedName>
</protein>
<dbReference type="SUPFAM" id="SSF51905">
    <property type="entry name" value="FAD/NAD(P)-binding domain"/>
    <property type="match status" value="1"/>
</dbReference>
<dbReference type="InterPro" id="IPR036188">
    <property type="entry name" value="FAD/NAD-bd_sf"/>
</dbReference>
<dbReference type="AlphaFoldDB" id="A0A8J7LQG6"/>
<evidence type="ECO:0000256" key="2">
    <source>
        <dbReference type="ARBA" id="ARBA00023002"/>
    </source>
</evidence>
<dbReference type="RefSeq" id="WP_324250292.1">
    <property type="nucleotide sequence ID" value="NZ_JADCKQ010000014.1"/>
</dbReference>
<dbReference type="Proteomes" id="UP000640583">
    <property type="component" value="Unassembled WGS sequence"/>
</dbReference>
<dbReference type="InterPro" id="IPR029043">
    <property type="entry name" value="GcvT/YgfZ_C"/>
</dbReference>
<feature type="domain" description="SoxA A3" evidence="6">
    <location>
        <begin position="477"/>
        <end position="560"/>
    </location>
</feature>
<name>A0A8J7LQG6_9RHOB</name>
<gene>
    <name evidence="7" type="ORF">H1D41_15765</name>
</gene>
<dbReference type="Gene3D" id="3.10.20.440">
    <property type="entry name" value="2Fe-2S iron-sulphur cluster binding domain, sarcosine oxidase, alpha subunit, N-terminal domain"/>
    <property type="match status" value="1"/>
</dbReference>
<dbReference type="Pfam" id="PF13510">
    <property type="entry name" value="Fer2_4"/>
    <property type="match status" value="1"/>
</dbReference>
<keyword evidence="8" id="KW-1185">Reference proteome</keyword>
<dbReference type="SUPFAM" id="SSF103025">
    <property type="entry name" value="Folate-binding domain"/>
    <property type="match status" value="1"/>
</dbReference>
<dbReference type="InterPro" id="IPR028896">
    <property type="entry name" value="GcvT/YgfZ/DmdA"/>
</dbReference>
<evidence type="ECO:0000259" key="3">
    <source>
        <dbReference type="Pfam" id="PF01571"/>
    </source>
</evidence>